<protein>
    <submittedName>
        <fullName evidence="3">BNR/Asp-box repeat protein</fullName>
    </submittedName>
</protein>
<dbReference type="PANTHER" id="PTHR43752:SF2">
    <property type="entry name" value="BNR_ASP-BOX REPEAT FAMILY PROTEIN"/>
    <property type="match status" value="1"/>
</dbReference>
<evidence type="ECO:0000259" key="2">
    <source>
        <dbReference type="Pfam" id="PF13088"/>
    </source>
</evidence>
<dbReference type="Gene3D" id="2.120.10.10">
    <property type="match status" value="1"/>
</dbReference>
<evidence type="ECO:0000313" key="4">
    <source>
        <dbReference type="Proteomes" id="UP000317171"/>
    </source>
</evidence>
<dbReference type="Pfam" id="PF13088">
    <property type="entry name" value="BNR_2"/>
    <property type="match status" value="1"/>
</dbReference>
<feature type="chain" id="PRO_5022162889" evidence="1">
    <location>
        <begin position="27"/>
        <end position="391"/>
    </location>
</feature>
<reference evidence="3 4" key="1">
    <citation type="submission" date="2019-02" db="EMBL/GenBank/DDBJ databases">
        <title>Deep-cultivation of Planctomycetes and their phenomic and genomic characterization uncovers novel biology.</title>
        <authorList>
            <person name="Wiegand S."/>
            <person name="Jogler M."/>
            <person name="Boedeker C."/>
            <person name="Pinto D."/>
            <person name="Vollmers J."/>
            <person name="Rivas-Marin E."/>
            <person name="Kohn T."/>
            <person name="Peeters S.H."/>
            <person name="Heuer A."/>
            <person name="Rast P."/>
            <person name="Oberbeckmann S."/>
            <person name="Bunk B."/>
            <person name="Jeske O."/>
            <person name="Meyerdierks A."/>
            <person name="Storesund J.E."/>
            <person name="Kallscheuer N."/>
            <person name="Luecker S."/>
            <person name="Lage O.M."/>
            <person name="Pohl T."/>
            <person name="Merkel B.J."/>
            <person name="Hornburger P."/>
            <person name="Mueller R.-W."/>
            <person name="Bruemmer F."/>
            <person name="Labrenz M."/>
            <person name="Spormann A.M."/>
            <person name="Op den Camp H."/>
            <person name="Overmann J."/>
            <person name="Amann R."/>
            <person name="Jetten M.S.M."/>
            <person name="Mascher T."/>
            <person name="Medema M.H."/>
            <person name="Devos D.P."/>
            <person name="Kaster A.-K."/>
            <person name="Ovreas L."/>
            <person name="Rohde M."/>
            <person name="Galperin M.Y."/>
            <person name="Jogler C."/>
        </authorList>
    </citation>
    <scope>NUCLEOTIDE SEQUENCE [LARGE SCALE GENOMIC DNA]</scope>
    <source>
        <strain evidence="3 4">Pan241w</strain>
    </source>
</reference>
<accession>A0A517RGV1</accession>
<name>A0A517RGV1_9PLAN</name>
<dbReference type="InterPro" id="IPR011040">
    <property type="entry name" value="Sialidase"/>
</dbReference>
<dbReference type="AlphaFoldDB" id="A0A517RGV1"/>
<evidence type="ECO:0000313" key="3">
    <source>
        <dbReference type="EMBL" id="QDT43099.1"/>
    </source>
</evidence>
<feature type="signal peptide" evidence="1">
    <location>
        <begin position="1"/>
        <end position="26"/>
    </location>
</feature>
<sequence length="391" mass="43953" precursor="true">MRSLTLIYFSLITITLISGSTNFCFATDKDPALVAPPVNTNPGKEYADDTRMFQGIPGLERSAKGRLWALWYAGGTGEGELNYVTLVTSGDDGKTWSGPKLVIDPPGPVRAYDPTIWHDPSGRMWVFWAQSYRWWDGRSGVWAITTDESDKENPKWSEPRRLCNGIMMNKPTVLSNGDWLLPVAIWKQKAKDSIEHRFDLPEERGGNIFISKDKGKSFQLLGQTDVPHRTFDEHMVVERKDKSLWTLVRTSYGIGESISTDGGKTWSAGEESSIPHINARFFIRRLNSRNLLLVRHNPKNKKTRRDLTAYISTDDGKTWQGGLLLDERPGVSYPDGVQSDDGTIYIIYDYSRTGDKKILMATFTEADVLAGKAVSGKVRQRVLINQATGKK</sequence>
<feature type="domain" description="Sialidase" evidence="2">
    <location>
        <begin position="65"/>
        <end position="346"/>
    </location>
</feature>
<dbReference type="EMBL" id="CP036269">
    <property type="protein sequence ID" value="QDT43099.1"/>
    <property type="molecule type" value="Genomic_DNA"/>
</dbReference>
<dbReference type="PANTHER" id="PTHR43752">
    <property type="entry name" value="BNR/ASP-BOX REPEAT FAMILY PROTEIN"/>
    <property type="match status" value="1"/>
</dbReference>
<dbReference type="CDD" id="cd15482">
    <property type="entry name" value="Sialidase_non-viral"/>
    <property type="match status" value="1"/>
</dbReference>
<dbReference type="InterPro" id="IPR036278">
    <property type="entry name" value="Sialidase_sf"/>
</dbReference>
<evidence type="ECO:0000256" key="1">
    <source>
        <dbReference type="SAM" id="SignalP"/>
    </source>
</evidence>
<dbReference type="Proteomes" id="UP000317171">
    <property type="component" value="Chromosome"/>
</dbReference>
<dbReference type="RefSeq" id="WP_197999946.1">
    <property type="nucleotide sequence ID" value="NZ_CP036269.1"/>
</dbReference>
<keyword evidence="1" id="KW-0732">Signal</keyword>
<keyword evidence="4" id="KW-1185">Reference proteome</keyword>
<gene>
    <name evidence="3" type="ORF">Pan241w_31960</name>
</gene>
<organism evidence="3 4">
    <name type="scientific">Gimesia alba</name>
    <dbReference type="NCBI Taxonomy" id="2527973"/>
    <lineage>
        <taxon>Bacteria</taxon>
        <taxon>Pseudomonadati</taxon>
        <taxon>Planctomycetota</taxon>
        <taxon>Planctomycetia</taxon>
        <taxon>Planctomycetales</taxon>
        <taxon>Planctomycetaceae</taxon>
        <taxon>Gimesia</taxon>
    </lineage>
</organism>
<dbReference type="SUPFAM" id="SSF50939">
    <property type="entry name" value="Sialidases"/>
    <property type="match status" value="1"/>
</dbReference>
<dbReference type="KEGG" id="gaz:Pan241w_31960"/>
<proteinExistence type="predicted"/>